<keyword evidence="2" id="KW-1185">Reference proteome</keyword>
<name>A0ACB9XUQ0_CHAAC</name>
<reference evidence="1" key="1">
    <citation type="submission" date="2022-05" db="EMBL/GenBank/DDBJ databases">
        <title>Chromosome-level genome of Chaenocephalus aceratus.</title>
        <authorList>
            <person name="Park H."/>
        </authorList>
    </citation>
    <scope>NUCLEOTIDE SEQUENCE</scope>
    <source>
        <strain evidence="1">KU_202001</strain>
    </source>
</reference>
<organism evidence="1 2">
    <name type="scientific">Chaenocephalus aceratus</name>
    <name type="common">Blackfin icefish</name>
    <name type="synonym">Chaenichthys aceratus</name>
    <dbReference type="NCBI Taxonomy" id="36190"/>
    <lineage>
        <taxon>Eukaryota</taxon>
        <taxon>Metazoa</taxon>
        <taxon>Chordata</taxon>
        <taxon>Craniata</taxon>
        <taxon>Vertebrata</taxon>
        <taxon>Euteleostomi</taxon>
        <taxon>Actinopterygii</taxon>
        <taxon>Neopterygii</taxon>
        <taxon>Teleostei</taxon>
        <taxon>Neoteleostei</taxon>
        <taxon>Acanthomorphata</taxon>
        <taxon>Eupercaria</taxon>
        <taxon>Perciformes</taxon>
        <taxon>Notothenioidei</taxon>
        <taxon>Channichthyidae</taxon>
        <taxon>Chaenocephalus</taxon>
    </lineage>
</organism>
<dbReference type="Proteomes" id="UP001057452">
    <property type="component" value="Chromosome 3"/>
</dbReference>
<protein>
    <submittedName>
        <fullName evidence="1">Uncharacterized protein</fullName>
    </submittedName>
</protein>
<sequence>AADVCPPMWSEGRIREQTVCNDSHRSIKISNDGAQIQVPLSEPYPLLSMLFSEEFPVWHQPNHLRYGLTLLKNYDDMALVVLLTYHGVRIQAVCRMYVDTRILTPHTLSLDQSDWRG</sequence>
<feature type="non-terminal residue" evidence="1">
    <location>
        <position position="117"/>
    </location>
</feature>
<evidence type="ECO:0000313" key="1">
    <source>
        <dbReference type="EMBL" id="KAI4830728.1"/>
    </source>
</evidence>
<dbReference type="EMBL" id="CM043787">
    <property type="protein sequence ID" value="KAI4830728.1"/>
    <property type="molecule type" value="Genomic_DNA"/>
</dbReference>
<comment type="caution">
    <text evidence="1">The sequence shown here is derived from an EMBL/GenBank/DDBJ whole genome shotgun (WGS) entry which is preliminary data.</text>
</comment>
<gene>
    <name evidence="1" type="ORF">KUCAC02_002344</name>
</gene>
<proteinExistence type="predicted"/>
<feature type="non-terminal residue" evidence="1">
    <location>
        <position position="1"/>
    </location>
</feature>
<evidence type="ECO:0000313" key="2">
    <source>
        <dbReference type="Proteomes" id="UP001057452"/>
    </source>
</evidence>
<accession>A0ACB9XUQ0</accession>